<dbReference type="GO" id="GO:0032993">
    <property type="term" value="C:protein-DNA complex"/>
    <property type="evidence" value="ECO:0007669"/>
    <property type="project" value="TreeGrafter"/>
</dbReference>
<dbReference type="GO" id="GO:0005829">
    <property type="term" value="C:cytosol"/>
    <property type="evidence" value="ECO:0007669"/>
    <property type="project" value="TreeGrafter"/>
</dbReference>
<keyword evidence="5" id="KW-0804">Transcription</keyword>
<dbReference type="PANTHER" id="PTHR48111:SF1">
    <property type="entry name" value="TWO-COMPONENT RESPONSE REGULATOR ORR33"/>
    <property type="match status" value="1"/>
</dbReference>
<reference evidence="8 9" key="1">
    <citation type="submission" date="2016-07" db="EMBL/GenBank/DDBJ databases">
        <title>Characterization of isolates of Eisenbergiella tayi derived from blood cultures, using whole genome sequencing.</title>
        <authorList>
            <person name="Burdz T."/>
            <person name="Wiebe D."/>
            <person name="Huynh C."/>
            <person name="Bernard K."/>
        </authorList>
    </citation>
    <scope>NUCLEOTIDE SEQUENCE [LARGE SCALE GENOMIC DNA]</scope>
    <source>
        <strain evidence="8 9">NML 120489</strain>
    </source>
</reference>
<organism evidence="8 9">
    <name type="scientific">Eisenbergiella tayi</name>
    <dbReference type="NCBI Taxonomy" id="1432052"/>
    <lineage>
        <taxon>Bacteria</taxon>
        <taxon>Bacillati</taxon>
        <taxon>Bacillota</taxon>
        <taxon>Clostridia</taxon>
        <taxon>Lachnospirales</taxon>
        <taxon>Lachnospiraceae</taxon>
        <taxon>Eisenbergiella</taxon>
    </lineage>
</organism>
<feature type="domain" description="OmpR/PhoB-type" evidence="7">
    <location>
        <begin position="32"/>
        <end position="131"/>
    </location>
</feature>
<dbReference type="CDD" id="cd00383">
    <property type="entry name" value="trans_reg_C"/>
    <property type="match status" value="1"/>
</dbReference>
<accession>A0A1E3A879</accession>
<dbReference type="InterPro" id="IPR016032">
    <property type="entry name" value="Sig_transdc_resp-reg_C-effctor"/>
</dbReference>
<dbReference type="Gene3D" id="1.10.10.10">
    <property type="entry name" value="Winged helix-like DNA-binding domain superfamily/Winged helix DNA-binding domain"/>
    <property type="match status" value="1"/>
</dbReference>
<evidence type="ECO:0000313" key="9">
    <source>
        <dbReference type="Proteomes" id="UP000095003"/>
    </source>
</evidence>
<comment type="caution">
    <text evidence="8">The sequence shown here is derived from an EMBL/GenBank/DDBJ whole genome shotgun (WGS) entry which is preliminary data.</text>
</comment>
<dbReference type="PROSITE" id="PS51755">
    <property type="entry name" value="OMPR_PHOB"/>
    <property type="match status" value="1"/>
</dbReference>
<evidence type="ECO:0000256" key="3">
    <source>
        <dbReference type="ARBA" id="ARBA00023015"/>
    </source>
</evidence>
<dbReference type="Pfam" id="PF00486">
    <property type="entry name" value="Trans_reg_C"/>
    <property type="match status" value="1"/>
</dbReference>
<dbReference type="InterPro" id="IPR001867">
    <property type="entry name" value="OmpR/PhoB-type_DNA-bd"/>
</dbReference>
<dbReference type="PANTHER" id="PTHR48111">
    <property type="entry name" value="REGULATOR OF RPOS"/>
    <property type="match status" value="1"/>
</dbReference>
<dbReference type="AlphaFoldDB" id="A0A1E3A879"/>
<dbReference type="EMBL" id="MCGI01000007">
    <property type="protein sequence ID" value="ODM04819.1"/>
    <property type="molecule type" value="Genomic_DNA"/>
</dbReference>
<gene>
    <name evidence="8" type="primary">qseB</name>
    <name evidence="8" type="ORF">BEH84_05882</name>
</gene>
<dbReference type="SUPFAM" id="SSF46894">
    <property type="entry name" value="C-terminal effector domain of the bipartite response regulators"/>
    <property type="match status" value="1"/>
</dbReference>
<keyword evidence="2" id="KW-0902">Two-component regulatory system</keyword>
<sequence>MLSFNDAEEQIVNKILDSLATMDFQQINFSAESVLSFSNITIYPQECRIEINGESLTLSRRQFALLYLLARNVGRILTKEQIYSHVWNEIVPINVDETIRYHISEIRKKLNELADIDCIETVWGIGYRFKESK</sequence>
<evidence type="ECO:0000256" key="5">
    <source>
        <dbReference type="ARBA" id="ARBA00023163"/>
    </source>
</evidence>
<feature type="DNA-binding region" description="OmpR/PhoB-type" evidence="6">
    <location>
        <begin position="32"/>
        <end position="131"/>
    </location>
</feature>
<keyword evidence="3" id="KW-0805">Transcription regulation</keyword>
<keyword evidence="4 6" id="KW-0238">DNA-binding</keyword>
<dbReference type="InterPro" id="IPR039420">
    <property type="entry name" value="WalR-like"/>
</dbReference>
<evidence type="ECO:0000256" key="6">
    <source>
        <dbReference type="PROSITE-ProRule" id="PRU01091"/>
    </source>
</evidence>
<dbReference type="Proteomes" id="UP000095003">
    <property type="component" value="Unassembled WGS sequence"/>
</dbReference>
<dbReference type="PATRIC" id="fig|1432052.3.peg.6500"/>
<dbReference type="SMART" id="SM00862">
    <property type="entry name" value="Trans_reg_C"/>
    <property type="match status" value="1"/>
</dbReference>
<dbReference type="GO" id="GO:0000976">
    <property type="term" value="F:transcription cis-regulatory region binding"/>
    <property type="evidence" value="ECO:0007669"/>
    <property type="project" value="TreeGrafter"/>
</dbReference>
<evidence type="ECO:0000256" key="4">
    <source>
        <dbReference type="ARBA" id="ARBA00023125"/>
    </source>
</evidence>
<dbReference type="GO" id="GO:0006355">
    <property type="term" value="P:regulation of DNA-templated transcription"/>
    <property type="evidence" value="ECO:0007669"/>
    <property type="project" value="InterPro"/>
</dbReference>
<keyword evidence="1" id="KW-0597">Phosphoprotein</keyword>
<dbReference type="RefSeq" id="WP_009298670.1">
    <property type="nucleotide sequence ID" value="NZ_JBKXXQ010000016.1"/>
</dbReference>
<name>A0A1E3A879_9FIRM</name>
<evidence type="ECO:0000256" key="2">
    <source>
        <dbReference type="ARBA" id="ARBA00023012"/>
    </source>
</evidence>
<evidence type="ECO:0000313" key="8">
    <source>
        <dbReference type="EMBL" id="ODM04819.1"/>
    </source>
</evidence>
<evidence type="ECO:0000259" key="7">
    <source>
        <dbReference type="PROSITE" id="PS51755"/>
    </source>
</evidence>
<evidence type="ECO:0000256" key="1">
    <source>
        <dbReference type="ARBA" id="ARBA00022553"/>
    </source>
</evidence>
<dbReference type="InterPro" id="IPR036388">
    <property type="entry name" value="WH-like_DNA-bd_sf"/>
</dbReference>
<proteinExistence type="predicted"/>
<protein>
    <submittedName>
        <fullName evidence="8">Transcriptional regulatory protein QseB</fullName>
    </submittedName>
</protein>
<dbReference type="GO" id="GO:0000156">
    <property type="term" value="F:phosphorelay response regulator activity"/>
    <property type="evidence" value="ECO:0007669"/>
    <property type="project" value="TreeGrafter"/>
</dbReference>